<comment type="caution">
    <text evidence="3">The sequence shown here is derived from an EMBL/GenBank/DDBJ whole genome shotgun (WGS) entry which is preliminary data.</text>
</comment>
<feature type="compositionally biased region" description="Basic and acidic residues" evidence="1">
    <location>
        <begin position="221"/>
        <end position="231"/>
    </location>
</feature>
<dbReference type="Gene3D" id="2.60.40.780">
    <property type="entry name" value="von Hippel-Lindau disease tumour suppressor, beta domain"/>
    <property type="match status" value="1"/>
</dbReference>
<dbReference type="Proteomes" id="UP000494206">
    <property type="component" value="Unassembled WGS sequence"/>
</dbReference>
<feature type="compositionally biased region" description="Pro residues" evidence="1">
    <location>
        <begin position="178"/>
        <end position="188"/>
    </location>
</feature>
<dbReference type="OrthoDB" id="413400at2759"/>
<gene>
    <name evidence="3" type="ORF">CBOVIS_LOCUS3875</name>
</gene>
<evidence type="ECO:0000256" key="1">
    <source>
        <dbReference type="SAM" id="MobiDB-lite"/>
    </source>
</evidence>
<evidence type="ECO:0000313" key="4">
    <source>
        <dbReference type="Proteomes" id="UP000494206"/>
    </source>
</evidence>
<organism evidence="3 4">
    <name type="scientific">Caenorhabditis bovis</name>
    <dbReference type="NCBI Taxonomy" id="2654633"/>
    <lineage>
        <taxon>Eukaryota</taxon>
        <taxon>Metazoa</taxon>
        <taxon>Ecdysozoa</taxon>
        <taxon>Nematoda</taxon>
        <taxon>Chromadorea</taxon>
        <taxon>Rhabditida</taxon>
        <taxon>Rhabditina</taxon>
        <taxon>Rhabditomorpha</taxon>
        <taxon>Rhabditoidea</taxon>
        <taxon>Rhabditidae</taxon>
        <taxon>Peloderinae</taxon>
        <taxon>Caenorhabditis</taxon>
    </lineage>
</organism>
<feature type="region of interest" description="Disordered" evidence="1">
    <location>
        <begin position="214"/>
        <end position="258"/>
    </location>
</feature>
<reference evidence="3 4" key="1">
    <citation type="submission" date="2020-04" db="EMBL/GenBank/DDBJ databases">
        <authorList>
            <person name="Laetsch R D."/>
            <person name="Stevens L."/>
            <person name="Kumar S."/>
            <person name="Blaxter L. M."/>
        </authorList>
    </citation>
    <scope>NUCLEOTIDE SEQUENCE [LARGE SCALE GENOMIC DNA]</scope>
</reference>
<dbReference type="SUPFAM" id="SSF49468">
    <property type="entry name" value="VHL"/>
    <property type="match status" value="1"/>
</dbReference>
<dbReference type="AlphaFoldDB" id="A0A8S1EFR3"/>
<dbReference type="EMBL" id="CADEPM010000002">
    <property type="protein sequence ID" value="CAB3401074.1"/>
    <property type="molecule type" value="Genomic_DNA"/>
</dbReference>
<evidence type="ECO:0000313" key="3">
    <source>
        <dbReference type="EMBL" id="CAB3401074.1"/>
    </source>
</evidence>
<name>A0A8S1EFR3_9PELO</name>
<dbReference type="InterPro" id="IPR024053">
    <property type="entry name" value="VHL_beta_dom"/>
</dbReference>
<proteinExistence type="predicted"/>
<feature type="region of interest" description="Disordered" evidence="1">
    <location>
        <begin position="160"/>
        <end position="198"/>
    </location>
</feature>
<dbReference type="InterPro" id="IPR036208">
    <property type="entry name" value="VHL_sf"/>
</dbReference>
<sequence length="258" mass="30478">MDEQNERPQELRLFPHVGSSNTGREARARFYNLTSYPVDIIWLRAPQVALKYGTLTHKQYLDVRTYQKHPWVFRRHFDGAIMLANKEEIYWATEYSPNVVLREAVYITMPMWSLQKMCAYKIANSPELHRNIDILPTHVAQMVRRIIYCSDIYQQTMLRPRNNIPDTHPRMRFRPLHEPPPILPPPPQNLVIPPQHRGPQHNLVLVHQRPERRSIQAAQQEPERQRNRADEQEYEGQLQPAAPLNQVAHRNEAAQEEQ</sequence>
<evidence type="ECO:0000259" key="2">
    <source>
        <dbReference type="Pfam" id="PF01847"/>
    </source>
</evidence>
<dbReference type="Pfam" id="PF01847">
    <property type="entry name" value="VHL"/>
    <property type="match status" value="1"/>
</dbReference>
<keyword evidence="4" id="KW-1185">Reference proteome</keyword>
<protein>
    <recommendedName>
        <fullName evidence="2">von Hippel-Lindau disease tumour suppressor beta domain-containing protein</fullName>
    </recommendedName>
</protein>
<feature type="domain" description="von Hippel-Lindau disease tumour suppressor beta" evidence="2">
    <location>
        <begin position="19"/>
        <end position="93"/>
    </location>
</feature>
<feature type="compositionally biased region" description="Basic and acidic residues" evidence="1">
    <location>
        <begin position="249"/>
        <end position="258"/>
    </location>
</feature>
<accession>A0A8S1EFR3</accession>
<dbReference type="InterPro" id="IPR037140">
    <property type="entry name" value="VHL_beta_dom_sf"/>
</dbReference>